<evidence type="ECO:0000256" key="10">
    <source>
        <dbReference type="ARBA" id="ARBA00050997"/>
    </source>
</evidence>
<keyword evidence="14" id="KW-1185">Reference proteome</keyword>
<gene>
    <name evidence="13" type="ORF">TWF694_006979</name>
</gene>
<comment type="catalytic activity">
    <reaction evidence="10">
        <text>a primary alcohol + NADP(+) = an aldehyde + NADPH + H(+)</text>
        <dbReference type="Rhea" id="RHEA:15937"/>
        <dbReference type="ChEBI" id="CHEBI:15378"/>
        <dbReference type="ChEBI" id="CHEBI:15734"/>
        <dbReference type="ChEBI" id="CHEBI:17478"/>
        <dbReference type="ChEBI" id="CHEBI:57783"/>
        <dbReference type="ChEBI" id="CHEBI:58349"/>
        <dbReference type="EC" id="1.1.1.2"/>
    </reaction>
    <physiologicalReaction direction="left-to-right" evidence="10">
        <dbReference type="Rhea" id="RHEA:15938"/>
    </physiologicalReaction>
    <physiologicalReaction direction="right-to-left" evidence="10">
        <dbReference type="Rhea" id="RHEA:15939"/>
    </physiologicalReaction>
</comment>
<dbReference type="GO" id="GO:0006066">
    <property type="term" value="P:alcohol metabolic process"/>
    <property type="evidence" value="ECO:0007669"/>
    <property type="project" value="UniProtKB-ARBA"/>
</dbReference>
<dbReference type="Pfam" id="PF00107">
    <property type="entry name" value="ADH_zinc_N"/>
    <property type="match status" value="1"/>
</dbReference>
<feature type="domain" description="Enoyl reductase (ER)" evidence="12">
    <location>
        <begin position="11"/>
        <end position="341"/>
    </location>
</feature>
<dbReference type="PANTHER" id="PTHR42683">
    <property type="entry name" value="ALDEHYDE REDUCTASE"/>
    <property type="match status" value="1"/>
</dbReference>
<comment type="similarity">
    <text evidence="2 11">Belongs to the zinc-containing alcohol dehydrogenase family.</text>
</comment>
<dbReference type="EMBL" id="JAVHJO010000002">
    <property type="protein sequence ID" value="KAK6543052.1"/>
    <property type="molecule type" value="Genomic_DNA"/>
</dbReference>
<dbReference type="InterPro" id="IPR013149">
    <property type="entry name" value="ADH-like_C"/>
</dbReference>
<dbReference type="EC" id="1.1.1.2" evidence="9"/>
<proteinExistence type="inferred from homology"/>
<dbReference type="CDD" id="cd05283">
    <property type="entry name" value="CAD1"/>
    <property type="match status" value="1"/>
</dbReference>
<dbReference type="Pfam" id="PF08240">
    <property type="entry name" value="ADH_N"/>
    <property type="match status" value="1"/>
</dbReference>
<protein>
    <recommendedName>
        <fullName evidence="9">alcohol dehydrogenase (NADP(+))</fullName>
        <ecNumber evidence="9">1.1.1.2</ecNumber>
    </recommendedName>
</protein>
<organism evidence="13 14">
    <name type="scientific">Orbilia ellipsospora</name>
    <dbReference type="NCBI Taxonomy" id="2528407"/>
    <lineage>
        <taxon>Eukaryota</taxon>
        <taxon>Fungi</taxon>
        <taxon>Dikarya</taxon>
        <taxon>Ascomycota</taxon>
        <taxon>Pezizomycotina</taxon>
        <taxon>Orbiliomycetes</taxon>
        <taxon>Orbiliales</taxon>
        <taxon>Orbiliaceae</taxon>
        <taxon>Orbilia</taxon>
    </lineage>
</organism>
<evidence type="ECO:0000256" key="11">
    <source>
        <dbReference type="RuleBase" id="RU361277"/>
    </source>
</evidence>
<dbReference type="InterPro" id="IPR011032">
    <property type="entry name" value="GroES-like_sf"/>
</dbReference>
<evidence type="ECO:0000256" key="7">
    <source>
        <dbReference type="ARBA" id="ARBA00022857"/>
    </source>
</evidence>
<dbReference type="GO" id="GO:0008270">
    <property type="term" value="F:zinc ion binding"/>
    <property type="evidence" value="ECO:0007669"/>
    <property type="project" value="InterPro"/>
</dbReference>
<dbReference type="Gene3D" id="3.90.180.10">
    <property type="entry name" value="Medium-chain alcohol dehydrogenases, catalytic domain"/>
    <property type="match status" value="1"/>
</dbReference>
<keyword evidence="5 11" id="KW-0479">Metal-binding</keyword>
<name>A0AAV9XQ68_9PEZI</name>
<dbReference type="SMART" id="SM00829">
    <property type="entry name" value="PKS_ER"/>
    <property type="match status" value="1"/>
</dbReference>
<evidence type="ECO:0000256" key="6">
    <source>
        <dbReference type="ARBA" id="ARBA00022833"/>
    </source>
</evidence>
<sequence length="362" mass="39240">MVYPETFTAFRSPSRENWRDFQKQEFKPKTLEDNDVDIKIECCGICASDVHKINGDWNSPDSIYPLAVGHEIVGKVVAVGPKVTSVKVGQRVGMGAQCKSCGTCDRCTSDNETYCKKQVETYSALHSDGTISQGGYSSHVRVNDFWVFPIPDALASTEVAPMLCAGITVFSPLVRNGAGPGKKVGIVGIGGLGHFGLMFSKALGAETWAISRTTAKKEDAVKLGADGFIATENENWNEEHDGTFDVIVCTANGTQGFDLSKYLSVLKVHGKFVFVGLAPGDGQKVSAFDLLGNGCFIGASHLGSRKEMLQMLDLAAEKGVKCWSELIPISVEGVKQGHARLFDKNGVRYRFVLTDYDKEFGQ</sequence>
<evidence type="ECO:0000256" key="9">
    <source>
        <dbReference type="ARBA" id="ARBA00024074"/>
    </source>
</evidence>
<dbReference type="SUPFAM" id="SSF51735">
    <property type="entry name" value="NAD(P)-binding Rossmann-fold domains"/>
    <property type="match status" value="1"/>
</dbReference>
<dbReference type="Gene3D" id="3.40.50.720">
    <property type="entry name" value="NAD(P)-binding Rossmann-like Domain"/>
    <property type="match status" value="1"/>
</dbReference>
<evidence type="ECO:0000313" key="14">
    <source>
        <dbReference type="Proteomes" id="UP001365542"/>
    </source>
</evidence>
<dbReference type="PROSITE" id="PS00059">
    <property type="entry name" value="ADH_ZINC"/>
    <property type="match status" value="1"/>
</dbReference>
<evidence type="ECO:0000256" key="1">
    <source>
        <dbReference type="ARBA" id="ARBA00001947"/>
    </source>
</evidence>
<evidence type="ECO:0000256" key="8">
    <source>
        <dbReference type="ARBA" id="ARBA00023002"/>
    </source>
</evidence>
<evidence type="ECO:0000256" key="2">
    <source>
        <dbReference type="ARBA" id="ARBA00008072"/>
    </source>
</evidence>
<evidence type="ECO:0000256" key="4">
    <source>
        <dbReference type="ARBA" id="ARBA00022553"/>
    </source>
</evidence>
<keyword evidence="8" id="KW-0560">Oxidoreductase</keyword>
<comment type="subunit">
    <text evidence="3">Homodimer.</text>
</comment>
<dbReference type="GO" id="GO:0008106">
    <property type="term" value="F:alcohol dehydrogenase (NADP+) activity"/>
    <property type="evidence" value="ECO:0007669"/>
    <property type="project" value="UniProtKB-EC"/>
</dbReference>
<dbReference type="Proteomes" id="UP001365542">
    <property type="component" value="Unassembled WGS sequence"/>
</dbReference>
<keyword evidence="7" id="KW-0521">NADP</keyword>
<dbReference type="FunFam" id="3.40.50.720:FF:000158">
    <property type="entry name" value="Zinc-binding alcohol dehydrogenase"/>
    <property type="match status" value="1"/>
</dbReference>
<reference evidence="13 14" key="1">
    <citation type="submission" date="2019-10" db="EMBL/GenBank/DDBJ databases">
        <authorList>
            <person name="Palmer J.M."/>
        </authorList>
    </citation>
    <scope>NUCLEOTIDE SEQUENCE [LARGE SCALE GENOMIC DNA]</scope>
    <source>
        <strain evidence="13 14">TWF694</strain>
    </source>
</reference>
<evidence type="ECO:0000313" key="13">
    <source>
        <dbReference type="EMBL" id="KAK6543052.1"/>
    </source>
</evidence>
<comment type="caution">
    <text evidence="13">The sequence shown here is derived from an EMBL/GenBank/DDBJ whole genome shotgun (WGS) entry which is preliminary data.</text>
</comment>
<dbReference type="InterPro" id="IPR002328">
    <property type="entry name" value="ADH_Zn_CS"/>
</dbReference>
<keyword evidence="4" id="KW-0597">Phosphoprotein</keyword>
<evidence type="ECO:0000256" key="3">
    <source>
        <dbReference type="ARBA" id="ARBA00011738"/>
    </source>
</evidence>
<dbReference type="InterPro" id="IPR020843">
    <property type="entry name" value="ER"/>
</dbReference>
<evidence type="ECO:0000259" key="12">
    <source>
        <dbReference type="SMART" id="SM00829"/>
    </source>
</evidence>
<accession>A0AAV9XQ68</accession>
<dbReference type="AlphaFoldDB" id="A0AAV9XQ68"/>
<dbReference type="InterPro" id="IPR047109">
    <property type="entry name" value="CAD-like"/>
</dbReference>
<evidence type="ECO:0000256" key="5">
    <source>
        <dbReference type="ARBA" id="ARBA00022723"/>
    </source>
</evidence>
<keyword evidence="6 11" id="KW-0862">Zinc</keyword>
<dbReference type="InterPro" id="IPR013154">
    <property type="entry name" value="ADH-like_N"/>
</dbReference>
<comment type="cofactor">
    <cofactor evidence="1 11">
        <name>Zn(2+)</name>
        <dbReference type="ChEBI" id="CHEBI:29105"/>
    </cofactor>
</comment>
<dbReference type="SUPFAM" id="SSF50129">
    <property type="entry name" value="GroES-like"/>
    <property type="match status" value="1"/>
</dbReference>
<dbReference type="InterPro" id="IPR036291">
    <property type="entry name" value="NAD(P)-bd_dom_sf"/>
</dbReference>